<reference evidence="10" key="1">
    <citation type="submission" date="2020-01" db="EMBL/GenBank/DDBJ databases">
        <title>Phosphoaccumulans saitamaens gen. nov., sp. nov., a polyphosphate accumulating bacterium isolated from surface river water.</title>
        <authorList>
            <person name="Watanabe K."/>
            <person name="Suda W."/>
        </authorList>
    </citation>
    <scope>NUCLEOTIDE SEQUENCE [LARGE SCALE GENOMIC DNA]</scope>
    <source>
        <strain evidence="10">ICHIAU1</strain>
    </source>
</reference>
<keyword evidence="7" id="KW-0472">Membrane</keyword>
<evidence type="ECO:0000313" key="9">
    <source>
        <dbReference type="EMBL" id="BBU68267.1"/>
    </source>
</evidence>
<keyword evidence="4" id="KW-0812">Transmembrane</keyword>
<keyword evidence="2" id="KW-0813">Transport</keyword>
<evidence type="ECO:0000256" key="5">
    <source>
        <dbReference type="ARBA" id="ARBA00022989"/>
    </source>
</evidence>
<dbReference type="RefSeq" id="WP_162048806.1">
    <property type="nucleotide sequence ID" value="NZ_AP019011.1"/>
</dbReference>
<protein>
    <submittedName>
        <fullName evidence="9">Uncharacterized protein</fullName>
    </submittedName>
</protein>
<dbReference type="Pfam" id="PF25539">
    <property type="entry name" value="Bestrophin_2"/>
    <property type="match status" value="1"/>
</dbReference>
<evidence type="ECO:0000256" key="6">
    <source>
        <dbReference type="ARBA" id="ARBA00023065"/>
    </source>
</evidence>
<organism evidence="9 10">
    <name type="scientific">Fluviibacter phosphoraccumulans</name>
    <dbReference type="NCBI Taxonomy" id="1751046"/>
    <lineage>
        <taxon>Bacteria</taxon>
        <taxon>Pseudomonadati</taxon>
        <taxon>Pseudomonadota</taxon>
        <taxon>Betaproteobacteria</taxon>
        <taxon>Rhodocyclales</taxon>
        <taxon>Fluviibacteraceae</taxon>
        <taxon>Fluviibacter</taxon>
    </lineage>
</organism>
<gene>
    <name evidence="9" type="ORF">ICHIAU1_05500</name>
</gene>
<proteinExistence type="inferred from homology"/>
<dbReference type="OrthoDB" id="445589at2"/>
<evidence type="ECO:0000256" key="3">
    <source>
        <dbReference type="ARBA" id="ARBA00022475"/>
    </source>
</evidence>
<keyword evidence="5" id="KW-1133">Transmembrane helix</keyword>
<evidence type="ECO:0000256" key="7">
    <source>
        <dbReference type="ARBA" id="ARBA00023136"/>
    </source>
</evidence>
<evidence type="ECO:0000256" key="1">
    <source>
        <dbReference type="ARBA" id="ARBA00004651"/>
    </source>
</evidence>
<keyword evidence="10" id="KW-1185">Reference proteome</keyword>
<evidence type="ECO:0000256" key="4">
    <source>
        <dbReference type="ARBA" id="ARBA00022692"/>
    </source>
</evidence>
<dbReference type="InterPro" id="IPR044669">
    <property type="entry name" value="YneE/VCCN1/2-like"/>
</dbReference>
<comment type="subcellular location">
    <subcellularLocation>
        <location evidence="1">Cell membrane</location>
        <topology evidence="1">Multi-pass membrane protein</topology>
    </subcellularLocation>
</comment>
<dbReference type="GO" id="GO:0005254">
    <property type="term" value="F:chloride channel activity"/>
    <property type="evidence" value="ECO:0007669"/>
    <property type="project" value="InterPro"/>
</dbReference>
<dbReference type="GO" id="GO:0005886">
    <property type="term" value="C:plasma membrane"/>
    <property type="evidence" value="ECO:0007669"/>
    <property type="project" value="UniProtKB-SubCell"/>
</dbReference>
<accession>A0A679I7A2</accession>
<evidence type="ECO:0000256" key="8">
    <source>
        <dbReference type="ARBA" id="ARBA00034708"/>
    </source>
</evidence>
<dbReference type="EMBL" id="AP022345">
    <property type="protein sequence ID" value="BBU68267.1"/>
    <property type="molecule type" value="Genomic_DNA"/>
</dbReference>
<dbReference type="PANTHER" id="PTHR33281:SF19">
    <property type="entry name" value="VOLTAGE-DEPENDENT ANION CHANNEL-FORMING PROTEIN YNEE"/>
    <property type="match status" value="1"/>
</dbReference>
<evidence type="ECO:0000256" key="2">
    <source>
        <dbReference type="ARBA" id="ARBA00022448"/>
    </source>
</evidence>
<dbReference type="AlphaFoldDB" id="A0A679I7A2"/>
<evidence type="ECO:0000313" key="10">
    <source>
        <dbReference type="Proteomes" id="UP000463961"/>
    </source>
</evidence>
<dbReference type="PANTHER" id="PTHR33281">
    <property type="entry name" value="UPF0187 PROTEIN YNEE"/>
    <property type="match status" value="1"/>
</dbReference>
<keyword evidence="3" id="KW-1003">Cell membrane</keyword>
<dbReference type="Proteomes" id="UP000463961">
    <property type="component" value="Chromosome"/>
</dbReference>
<comment type="similarity">
    <text evidence="8">Belongs to the anion channel-forming bestrophin (TC 1.A.46) family.</text>
</comment>
<sequence length="304" mass="34428">MIVRPNQHWFLSLFNWRGSVLPNILSRLALNLLVSVSAVILLPYYDSLGVHLTTAPFSLVGIAIAIFLGFRTNTSYARFNEARCLWGMLLITTRSISRQVQSILNDKADSLLAAQFLMAFSWSLKHQLRGTNAQTDLERLLPEPYLSEVLSSPLRTNRILLLLGEWLGQKYRAGQLSDIVWADIDKNLNEMAHIQGACERIANTPIPYAYGLILRRTVYLFCTILPFALVDDLRYLTPLISVFISYTFLSLEYVAEEIEEPFGTAPNDLALDAICTTIEINQLEMNDIRPLPSSMQPDPNYRLS</sequence>
<name>A0A679I7A2_9RHOO</name>
<keyword evidence="6" id="KW-0406">Ion transport</keyword>